<evidence type="ECO:0000256" key="1">
    <source>
        <dbReference type="ARBA" id="ARBA00001947"/>
    </source>
</evidence>
<protein>
    <submittedName>
        <fullName evidence="7">N-acyl homoserine lactonase family protein</fullName>
    </submittedName>
</protein>
<accession>A0A502ECA0</accession>
<dbReference type="CDD" id="cd07729">
    <property type="entry name" value="AHL_lactonase_MBL-fold"/>
    <property type="match status" value="1"/>
</dbReference>
<dbReference type="InterPro" id="IPR051013">
    <property type="entry name" value="MBL_superfamily_lactonases"/>
</dbReference>
<name>A0A502ECA0_9MYCO</name>
<dbReference type="Proteomes" id="UP000320095">
    <property type="component" value="Unassembled WGS sequence"/>
</dbReference>
<keyword evidence="5" id="KW-0862">Zinc</keyword>
<comment type="caution">
    <text evidence="7">The sequence shown here is derived from an EMBL/GenBank/DDBJ whole genome shotgun (WGS) entry which is preliminary data.</text>
</comment>
<sequence>MPAQRMYTLTFGVEYVPKSLSVPGGGSHTINTPIYGALVETPDGLILLDTGISRRALDNPDFLTACYGADRYPTAPAGEPLEVALAELGFGVADISLAAVSHLHLDHTGGIPLLAAAGVPVAIQRDELEYGRQRAASGTEAEVAFHRHDYLEVDDIQWILLDGATELAPGVEAIPTPGHTPGHQSYGVHLPATGDWIFAADAADLAENLHEHRRCGSCAEDTDTPLAQESVEHLIALADARDARLIPGHDPIVWKAIWHPDGGHR</sequence>
<proteinExistence type="inferred from homology"/>
<evidence type="ECO:0000256" key="2">
    <source>
        <dbReference type="ARBA" id="ARBA00007749"/>
    </source>
</evidence>
<dbReference type="InterPro" id="IPR001279">
    <property type="entry name" value="Metallo-B-lactamas"/>
</dbReference>
<comment type="cofactor">
    <cofactor evidence="1">
        <name>Zn(2+)</name>
        <dbReference type="ChEBI" id="CHEBI:29105"/>
    </cofactor>
</comment>
<dbReference type="SUPFAM" id="SSF56281">
    <property type="entry name" value="Metallo-hydrolase/oxidoreductase"/>
    <property type="match status" value="1"/>
</dbReference>
<evidence type="ECO:0000256" key="5">
    <source>
        <dbReference type="ARBA" id="ARBA00022833"/>
    </source>
</evidence>
<feature type="domain" description="Metallo-beta-lactamase" evidence="6">
    <location>
        <begin position="33"/>
        <end position="249"/>
    </location>
</feature>
<dbReference type="Pfam" id="PF00753">
    <property type="entry name" value="Lactamase_B"/>
    <property type="match status" value="1"/>
</dbReference>
<gene>
    <name evidence="7" type="ORF">EAH80_09065</name>
</gene>
<keyword evidence="3" id="KW-0479">Metal-binding</keyword>
<evidence type="ECO:0000259" key="6">
    <source>
        <dbReference type="SMART" id="SM00849"/>
    </source>
</evidence>
<dbReference type="SMART" id="SM00849">
    <property type="entry name" value="Lactamase_B"/>
    <property type="match status" value="1"/>
</dbReference>
<evidence type="ECO:0000256" key="4">
    <source>
        <dbReference type="ARBA" id="ARBA00022801"/>
    </source>
</evidence>
<evidence type="ECO:0000313" key="8">
    <source>
        <dbReference type="Proteomes" id="UP000320095"/>
    </source>
</evidence>
<dbReference type="GO" id="GO:0046872">
    <property type="term" value="F:metal ion binding"/>
    <property type="evidence" value="ECO:0007669"/>
    <property type="project" value="UniProtKB-KW"/>
</dbReference>
<evidence type="ECO:0000256" key="3">
    <source>
        <dbReference type="ARBA" id="ARBA00022723"/>
    </source>
</evidence>
<dbReference type="EMBL" id="RCZG01000003">
    <property type="protein sequence ID" value="TPG34954.1"/>
    <property type="molecule type" value="Genomic_DNA"/>
</dbReference>
<dbReference type="AlphaFoldDB" id="A0A502ECA0"/>
<organism evidence="7 8">
    <name type="scientific">Mycolicibacterium hodleri</name>
    <dbReference type="NCBI Taxonomy" id="49897"/>
    <lineage>
        <taxon>Bacteria</taxon>
        <taxon>Bacillati</taxon>
        <taxon>Actinomycetota</taxon>
        <taxon>Actinomycetes</taxon>
        <taxon>Mycobacteriales</taxon>
        <taxon>Mycobacteriaceae</taxon>
        <taxon>Mycolicibacterium</taxon>
    </lineage>
</organism>
<dbReference type="RefSeq" id="WP_140689688.1">
    <property type="nucleotide sequence ID" value="NZ_RCZG01000003.1"/>
</dbReference>
<dbReference type="PANTHER" id="PTHR42978:SF2">
    <property type="entry name" value="102 KBASES UNSTABLE REGION: FROM 1 TO 119443"/>
    <property type="match status" value="1"/>
</dbReference>
<reference evidence="7 8" key="1">
    <citation type="journal article" date="2019" name="Environ. Microbiol.">
        <title>Species interactions and distinct microbial communities in high Arctic permafrost affected cryosols are associated with the CH4 and CO2 gas fluxes.</title>
        <authorList>
            <person name="Altshuler I."/>
            <person name="Hamel J."/>
            <person name="Turney S."/>
            <person name="Magnuson E."/>
            <person name="Levesque R."/>
            <person name="Greer C."/>
            <person name="Whyte L.G."/>
        </authorList>
    </citation>
    <scope>NUCLEOTIDE SEQUENCE [LARGE SCALE GENOMIC DNA]</scope>
    <source>
        <strain evidence="7 8">S5.20</strain>
    </source>
</reference>
<dbReference type="InterPro" id="IPR036866">
    <property type="entry name" value="RibonucZ/Hydroxyglut_hydro"/>
</dbReference>
<comment type="similarity">
    <text evidence="2">Belongs to the metallo-beta-lactamase superfamily.</text>
</comment>
<dbReference type="GO" id="GO:0016787">
    <property type="term" value="F:hydrolase activity"/>
    <property type="evidence" value="ECO:0007669"/>
    <property type="project" value="UniProtKB-KW"/>
</dbReference>
<dbReference type="Gene3D" id="3.60.15.10">
    <property type="entry name" value="Ribonuclease Z/Hydroxyacylglutathione hydrolase-like"/>
    <property type="match status" value="1"/>
</dbReference>
<dbReference type="PANTHER" id="PTHR42978">
    <property type="entry name" value="QUORUM-QUENCHING LACTONASE YTNP-RELATED-RELATED"/>
    <property type="match status" value="1"/>
</dbReference>
<evidence type="ECO:0000313" key="7">
    <source>
        <dbReference type="EMBL" id="TPG34954.1"/>
    </source>
</evidence>
<keyword evidence="4" id="KW-0378">Hydrolase</keyword>
<keyword evidence="8" id="KW-1185">Reference proteome</keyword>
<dbReference type="OrthoDB" id="2971563at2"/>